<evidence type="ECO:0000313" key="3">
    <source>
        <dbReference type="Proteomes" id="UP001501729"/>
    </source>
</evidence>
<feature type="compositionally biased region" description="Acidic residues" evidence="1">
    <location>
        <begin position="124"/>
        <end position="137"/>
    </location>
</feature>
<dbReference type="AlphaFoldDB" id="A0AAV3UQS5"/>
<feature type="region of interest" description="Disordered" evidence="1">
    <location>
        <begin position="107"/>
        <end position="138"/>
    </location>
</feature>
<evidence type="ECO:0000313" key="2">
    <source>
        <dbReference type="EMBL" id="GAA5063945.1"/>
    </source>
</evidence>
<evidence type="ECO:0000256" key="1">
    <source>
        <dbReference type="SAM" id="MobiDB-lite"/>
    </source>
</evidence>
<keyword evidence="3" id="KW-1185">Reference proteome</keyword>
<gene>
    <name evidence="2" type="ORF">GCM10025751_52900</name>
</gene>
<reference evidence="2 3" key="1">
    <citation type="journal article" date="2019" name="Int. J. Syst. Evol. Microbiol.">
        <title>The Global Catalogue of Microorganisms (GCM) 10K type strain sequencing project: providing services to taxonomists for standard genome sequencing and annotation.</title>
        <authorList>
            <consortium name="The Broad Institute Genomics Platform"/>
            <consortium name="The Broad Institute Genome Sequencing Center for Infectious Disease"/>
            <person name="Wu L."/>
            <person name="Ma J."/>
        </authorList>
    </citation>
    <scope>NUCLEOTIDE SEQUENCE [LARGE SCALE GENOMIC DNA]</scope>
    <source>
        <strain evidence="2 3">JCM 17504</strain>
    </source>
</reference>
<organism evidence="2 3">
    <name type="scientific">Haladaptatus pallidirubidus</name>
    <dbReference type="NCBI Taxonomy" id="1008152"/>
    <lineage>
        <taxon>Archaea</taxon>
        <taxon>Methanobacteriati</taxon>
        <taxon>Methanobacteriota</taxon>
        <taxon>Stenosarchaea group</taxon>
        <taxon>Halobacteria</taxon>
        <taxon>Halobacteriales</taxon>
        <taxon>Haladaptataceae</taxon>
        <taxon>Haladaptatus</taxon>
    </lineage>
</organism>
<dbReference type="EMBL" id="BAABKX010000030">
    <property type="protein sequence ID" value="GAA5063945.1"/>
    <property type="molecule type" value="Genomic_DNA"/>
</dbReference>
<accession>A0AAV3UQS5</accession>
<dbReference type="Proteomes" id="UP001501729">
    <property type="component" value="Unassembled WGS sequence"/>
</dbReference>
<protein>
    <submittedName>
        <fullName evidence="2">Uncharacterized protein</fullName>
    </submittedName>
</protein>
<comment type="caution">
    <text evidence="2">The sequence shown here is derived from an EMBL/GenBank/DDBJ whole genome shotgun (WGS) entry which is preliminary data.</text>
</comment>
<sequence>MQSQRDTVSETEMTRLSVGDCVIDTDDDNPDEAIVIARPPATTIAEWEFPTNEGPMTTADTNPEYPADTQLVLVSFLSDLNDYWEEWDNADSADLYDGVEDNHVHRYGFPEPRLAPVDERETTPEEDTDLTDNEAEPPEQFTPVIDRLEQNEFTVSYDADEQVIRAEKFGVEHTINHDGTVGGESGIKNRVKSIVDRFL</sequence>
<name>A0AAV3UQS5_9EURY</name>
<proteinExistence type="predicted"/>